<evidence type="ECO:0000313" key="2">
    <source>
        <dbReference type="EMBL" id="MEQ2171322.1"/>
    </source>
</evidence>
<reference evidence="2 3" key="1">
    <citation type="submission" date="2021-06" db="EMBL/GenBank/DDBJ databases">
        <authorList>
            <person name="Palmer J.M."/>
        </authorList>
    </citation>
    <scope>NUCLEOTIDE SEQUENCE [LARGE SCALE GENOMIC DNA]</scope>
    <source>
        <strain evidence="2 3">GA_2019</strain>
        <tissue evidence="2">Muscle</tissue>
    </source>
</reference>
<sequence length="104" mass="11878">VAIKSIRKEKIKDEQDMVHIRREIEIMSSLRHPHIISIYEATSNTSSLDQTLFSLFGVSPQSQGLLLWPGLNPGFAHLLQIYRRPRDLCTRQHPLTTAPANCLM</sequence>
<dbReference type="InterPro" id="IPR000719">
    <property type="entry name" value="Prot_kinase_dom"/>
</dbReference>
<accession>A0ABV0NIW0</accession>
<dbReference type="InterPro" id="IPR011009">
    <property type="entry name" value="Kinase-like_dom_sf"/>
</dbReference>
<dbReference type="Gene3D" id="3.30.200.20">
    <property type="entry name" value="Phosphorylase Kinase, domain 1"/>
    <property type="match status" value="1"/>
</dbReference>
<proteinExistence type="predicted"/>
<name>A0ABV0NIW0_9TELE</name>
<feature type="non-terminal residue" evidence="2">
    <location>
        <position position="1"/>
    </location>
</feature>
<protein>
    <recommendedName>
        <fullName evidence="1">Protein kinase domain-containing protein</fullName>
    </recommendedName>
</protein>
<dbReference type="Pfam" id="PF00069">
    <property type="entry name" value="Pkinase"/>
    <property type="match status" value="1"/>
</dbReference>
<evidence type="ECO:0000259" key="1">
    <source>
        <dbReference type="PROSITE" id="PS50011"/>
    </source>
</evidence>
<evidence type="ECO:0000313" key="3">
    <source>
        <dbReference type="Proteomes" id="UP001476798"/>
    </source>
</evidence>
<gene>
    <name evidence="2" type="ORF">GOODEAATRI_009521</name>
</gene>
<dbReference type="Proteomes" id="UP001476798">
    <property type="component" value="Unassembled WGS sequence"/>
</dbReference>
<feature type="domain" description="Protein kinase" evidence="1">
    <location>
        <begin position="1"/>
        <end position="104"/>
    </location>
</feature>
<dbReference type="SUPFAM" id="SSF56112">
    <property type="entry name" value="Protein kinase-like (PK-like)"/>
    <property type="match status" value="1"/>
</dbReference>
<dbReference type="EMBL" id="JAHRIO010040515">
    <property type="protein sequence ID" value="MEQ2171322.1"/>
    <property type="molecule type" value="Genomic_DNA"/>
</dbReference>
<organism evidence="2 3">
    <name type="scientific">Goodea atripinnis</name>
    <dbReference type="NCBI Taxonomy" id="208336"/>
    <lineage>
        <taxon>Eukaryota</taxon>
        <taxon>Metazoa</taxon>
        <taxon>Chordata</taxon>
        <taxon>Craniata</taxon>
        <taxon>Vertebrata</taxon>
        <taxon>Euteleostomi</taxon>
        <taxon>Actinopterygii</taxon>
        <taxon>Neopterygii</taxon>
        <taxon>Teleostei</taxon>
        <taxon>Neoteleostei</taxon>
        <taxon>Acanthomorphata</taxon>
        <taxon>Ovalentaria</taxon>
        <taxon>Atherinomorphae</taxon>
        <taxon>Cyprinodontiformes</taxon>
        <taxon>Goodeidae</taxon>
        <taxon>Goodea</taxon>
    </lineage>
</organism>
<keyword evidence="3" id="KW-1185">Reference proteome</keyword>
<comment type="caution">
    <text evidence="2">The sequence shown here is derived from an EMBL/GenBank/DDBJ whole genome shotgun (WGS) entry which is preliminary data.</text>
</comment>
<dbReference type="PROSITE" id="PS50011">
    <property type="entry name" value="PROTEIN_KINASE_DOM"/>
    <property type="match status" value="1"/>
</dbReference>